<protein>
    <submittedName>
        <fullName evidence="2">Uncharacterized protein</fullName>
    </submittedName>
</protein>
<dbReference type="STRING" id="1448308.A0A2T2NL64"/>
<dbReference type="EMBL" id="KZ678136">
    <property type="protein sequence ID" value="PSN66175.1"/>
    <property type="molecule type" value="Genomic_DNA"/>
</dbReference>
<reference evidence="2 3" key="1">
    <citation type="journal article" date="2018" name="Front. Microbiol.">
        <title>Genome-Wide Analysis of Corynespora cassiicola Leaf Fall Disease Putative Effectors.</title>
        <authorList>
            <person name="Lopez D."/>
            <person name="Ribeiro S."/>
            <person name="Label P."/>
            <person name="Fumanal B."/>
            <person name="Venisse J.S."/>
            <person name="Kohler A."/>
            <person name="de Oliveira R.R."/>
            <person name="Labutti K."/>
            <person name="Lipzen A."/>
            <person name="Lail K."/>
            <person name="Bauer D."/>
            <person name="Ohm R.A."/>
            <person name="Barry K.W."/>
            <person name="Spatafora J."/>
            <person name="Grigoriev I.V."/>
            <person name="Martin F.M."/>
            <person name="Pujade-Renaud V."/>
        </authorList>
    </citation>
    <scope>NUCLEOTIDE SEQUENCE [LARGE SCALE GENOMIC DNA]</scope>
    <source>
        <strain evidence="2 3">Philippines</strain>
    </source>
</reference>
<feature type="compositionally biased region" description="Polar residues" evidence="1">
    <location>
        <begin position="21"/>
        <end position="39"/>
    </location>
</feature>
<dbReference type="AlphaFoldDB" id="A0A2T2NL64"/>
<evidence type="ECO:0000256" key="1">
    <source>
        <dbReference type="SAM" id="MobiDB-lite"/>
    </source>
</evidence>
<feature type="compositionally biased region" description="Basic and acidic residues" evidence="1">
    <location>
        <begin position="165"/>
        <end position="218"/>
    </location>
</feature>
<dbReference type="InterPro" id="IPR052957">
    <property type="entry name" value="Auxin_embryo_med"/>
</dbReference>
<feature type="compositionally biased region" description="Low complexity" evidence="1">
    <location>
        <begin position="283"/>
        <end position="294"/>
    </location>
</feature>
<sequence length="489" mass="51923">METISNITSAASKAIWGEQKATGNETAGQEPISGQQGKGTVNDPFDKGNSENPTTTSSNDTTTVPNTSTSTSTPATNMSATADPVPKDTATSAPTNLNSAATGGVPKPLEETEKTGVTGSLGDPVKGSDVIPSNSAHPGVTPDSGAIPAQKQQGADRPQETPIEAVKEEKKAPGKSIDDRTEEDFAKTRDPNDHSGEPLRMHDGSEKPIPNTHDERRTSKAGLPGGVPHGKELGSGEEWIKTSGLHADGGDFDATKPGAGREADRLLEEKGVKKVPSRKSEDAAPSTTSGASGDSSDKKEKVPLGEKIKTKLHIGHKDNISQQLYTSGYRFLYEIVQNSDDSSLQNARNASIEPFLWFKITPGFLSVETNEDGFTQKDVEAICATGKSSKKATLDDENTGEKGFGFKSVFSVAHEVHVQSGIWPFRFQHHQGENGMGMVIPLDAPMEELRDGVTIKITLSLTDLPTTGYEKLLKAVNDMPDTTVFSSKG</sequence>
<dbReference type="SUPFAM" id="SSF55874">
    <property type="entry name" value="ATPase domain of HSP90 chaperone/DNA topoisomerase II/histidine kinase"/>
    <property type="match status" value="1"/>
</dbReference>
<gene>
    <name evidence="2" type="ORF">BS50DRAFT_635326</name>
</gene>
<feature type="compositionally biased region" description="Basic and acidic residues" evidence="1">
    <location>
        <begin position="259"/>
        <end position="282"/>
    </location>
</feature>
<evidence type="ECO:0000313" key="2">
    <source>
        <dbReference type="EMBL" id="PSN66175.1"/>
    </source>
</evidence>
<name>A0A2T2NL64_CORCC</name>
<organism evidence="2 3">
    <name type="scientific">Corynespora cassiicola Philippines</name>
    <dbReference type="NCBI Taxonomy" id="1448308"/>
    <lineage>
        <taxon>Eukaryota</taxon>
        <taxon>Fungi</taxon>
        <taxon>Dikarya</taxon>
        <taxon>Ascomycota</taxon>
        <taxon>Pezizomycotina</taxon>
        <taxon>Dothideomycetes</taxon>
        <taxon>Pleosporomycetidae</taxon>
        <taxon>Pleosporales</taxon>
        <taxon>Corynesporascaceae</taxon>
        <taxon>Corynespora</taxon>
    </lineage>
</organism>
<dbReference type="OrthoDB" id="5388207at2759"/>
<feature type="compositionally biased region" description="Polar residues" evidence="1">
    <location>
        <begin position="1"/>
        <end position="11"/>
    </location>
</feature>
<evidence type="ECO:0000313" key="3">
    <source>
        <dbReference type="Proteomes" id="UP000240883"/>
    </source>
</evidence>
<dbReference type="InterPro" id="IPR036890">
    <property type="entry name" value="HATPase_C_sf"/>
</dbReference>
<proteinExistence type="predicted"/>
<feature type="compositionally biased region" description="Polar residues" evidence="1">
    <location>
        <begin position="89"/>
        <end position="101"/>
    </location>
</feature>
<dbReference type="PANTHER" id="PTHR32387">
    <property type="entry name" value="WU:FJ29H11"/>
    <property type="match status" value="1"/>
</dbReference>
<feature type="region of interest" description="Disordered" evidence="1">
    <location>
        <begin position="1"/>
        <end position="301"/>
    </location>
</feature>
<dbReference type="Gene3D" id="3.30.565.10">
    <property type="entry name" value="Histidine kinase-like ATPase, C-terminal domain"/>
    <property type="match status" value="1"/>
</dbReference>
<dbReference type="Proteomes" id="UP000240883">
    <property type="component" value="Unassembled WGS sequence"/>
</dbReference>
<dbReference type="PANTHER" id="PTHR32387:SF0">
    <property type="entry name" value="PROTEIN NO VEIN"/>
    <property type="match status" value="1"/>
</dbReference>
<feature type="compositionally biased region" description="Basic and acidic residues" evidence="1">
    <location>
        <begin position="229"/>
        <end position="240"/>
    </location>
</feature>
<feature type="compositionally biased region" description="Low complexity" evidence="1">
    <location>
        <begin position="50"/>
        <end position="82"/>
    </location>
</feature>
<dbReference type="NCBIfam" id="NF047352">
    <property type="entry name" value="P_loop_sacsin"/>
    <property type="match status" value="1"/>
</dbReference>
<keyword evidence="3" id="KW-1185">Reference proteome</keyword>
<accession>A0A2T2NL64</accession>